<comment type="function">
    <text evidence="2">APS kinase catalyzes the synthesis of activated sulfate.</text>
</comment>
<reference evidence="25 26" key="1">
    <citation type="submission" date="2020-08" db="EMBL/GenBank/DDBJ databases">
        <title>Genomic Encyclopedia of Type Strains, Phase IV (KMG-IV): sequencing the most valuable type-strain genomes for metagenomic binning, comparative biology and taxonomic classification.</title>
        <authorList>
            <person name="Goeker M."/>
        </authorList>
    </citation>
    <scope>NUCLEOTIDE SEQUENCE [LARGE SCALE GENOMIC DNA]</scope>
    <source>
        <strain evidence="25 26">DSM 106739</strain>
    </source>
</reference>
<evidence type="ECO:0000256" key="4">
    <source>
        <dbReference type="ARBA" id="ARBA00004806"/>
    </source>
</evidence>
<evidence type="ECO:0000256" key="3">
    <source>
        <dbReference type="ARBA" id="ARBA00002632"/>
    </source>
</evidence>
<evidence type="ECO:0000256" key="16">
    <source>
        <dbReference type="ARBA" id="ARBA00029724"/>
    </source>
</evidence>
<dbReference type="GO" id="GO:0070814">
    <property type="term" value="P:hydrogen sulfide biosynthetic process"/>
    <property type="evidence" value="ECO:0007669"/>
    <property type="project" value="UniProtKB-UniRule"/>
</dbReference>
<feature type="domain" description="APS kinase" evidence="23">
    <location>
        <begin position="417"/>
        <end position="565"/>
    </location>
</feature>
<comment type="similarity">
    <text evidence="6 20">Belongs to the APS kinase family.</text>
</comment>
<evidence type="ECO:0000256" key="11">
    <source>
        <dbReference type="ARBA" id="ARBA00022741"/>
    </source>
</evidence>
<evidence type="ECO:0000256" key="13">
    <source>
        <dbReference type="ARBA" id="ARBA00022840"/>
    </source>
</evidence>
<dbReference type="InterPro" id="IPR009000">
    <property type="entry name" value="Transl_B-barrel_sf"/>
</dbReference>
<evidence type="ECO:0000256" key="20">
    <source>
        <dbReference type="HAMAP-Rule" id="MF_00065"/>
    </source>
</evidence>
<dbReference type="NCBIfam" id="NF003013">
    <property type="entry name" value="PRK03846.1"/>
    <property type="match status" value="1"/>
</dbReference>
<evidence type="ECO:0000256" key="6">
    <source>
        <dbReference type="ARBA" id="ARBA00007008"/>
    </source>
</evidence>
<keyword evidence="14" id="KW-0342">GTP-binding</keyword>
<comment type="catalytic activity">
    <reaction evidence="19">
        <text>sulfate + ATP + H(+) = adenosine 5'-phosphosulfate + diphosphate</text>
        <dbReference type="Rhea" id="RHEA:18133"/>
        <dbReference type="ChEBI" id="CHEBI:15378"/>
        <dbReference type="ChEBI" id="CHEBI:16189"/>
        <dbReference type="ChEBI" id="CHEBI:30616"/>
        <dbReference type="ChEBI" id="CHEBI:33019"/>
        <dbReference type="ChEBI" id="CHEBI:58243"/>
        <dbReference type="EC" id="2.7.7.4"/>
    </reaction>
</comment>
<feature type="binding site" evidence="20">
    <location>
        <begin position="423"/>
        <end position="430"/>
    </location>
    <ligand>
        <name>ATP</name>
        <dbReference type="ChEBI" id="CHEBI:30616"/>
    </ligand>
</feature>
<feature type="domain" description="Tr-type G" evidence="22">
    <location>
        <begin position="40"/>
        <end position="180"/>
    </location>
</feature>
<sequence>MKLELSQLGCALETSPIQRSRRPAAREEPLAPESRLESPPSGIEHGEVHASSHWTLFTRKRRMQIDDVSGDPKGFSRLISCATQAQAALLVVDTRLGLDSQARRHARLAAMLGIRSLLVAANKVDTATSAALDFKTIDEAAQALAAQHGLELAGVIPVSAVRGDNVGSRSPKTPWYTGPSLLASLDNIADDEASTERLLFPVQRVRQHGRFANDCAGSVISGVARVGDVLRVARTGQTARLNEITTADGTLEIAAKGSAITIRLERDLDLVRGDVLSHADQPIELTDQFEASLVWLSDEAGHAGRTYDLLSGTQCTKASLTKLKHRLDPDTDVRQAVRSLSAGDLAVCTVATNAPIAFDSFDNTPSLGRFMLVDRYTRTTVAAGLIRHSLRRARNVHRQSLSIQRADRERLNGHPANVIWLTGLSGSGKSTIANALESALYGQGRHTYILDGDNIRQGLNKDLGFTDADRVENIRRVAEVANLMADAGLIVITAFISPFRQERDMARTLIGAERFREIHLSTPLEVCETRDPKGLYRKARDGSIPNMTGISSPYEPPVAPDLRIDTSQSSVDQAVRMILSQLGPTGGRR</sequence>
<dbReference type="GO" id="GO:0005525">
    <property type="term" value="F:GTP binding"/>
    <property type="evidence" value="ECO:0007669"/>
    <property type="project" value="UniProtKB-KW"/>
</dbReference>
<evidence type="ECO:0000256" key="7">
    <source>
        <dbReference type="ARBA" id="ARBA00007237"/>
    </source>
</evidence>
<dbReference type="EC" id="2.7.1.25" evidence="8 20"/>
<evidence type="ECO:0000256" key="12">
    <source>
        <dbReference type="ARBA" id="ARBA00022777"/>
    </source>
</evidence>
<evidence type="ECO:0000256" key="5">
    <source>
        <dbReference type="ARBA" id="ARBA00005438"/>
    </source>
</evidence>
<dbReference type="Proteomes" id="UP000561045">
    <property type="component" value="Unassembled WGS sequence"/>
</dbReference>
<evidence type="ECO:0000256" key="1">
    <source>
        <dbReference type="ARBA" id="ARBA00001823"/>
    </source>
</evidence>
<dbReference type="GO" id="GO:0004781">
    <property type="term" value="F:sulfate adenylyltransferase (ATP) activity"/>
    <property type="evidence" value="ECO:0007669"/>
    <property type="project" value="UniProtKB-EC"/>
</dbReference>
<dbReference type="InterPro" id="IPR054696">
    <property type="entry name" value="GTP-eEF1A_C"/>
</dbReference>
<dbReference type="SUPFAM" id="SSF52540">
    <property type="entry name" value="P-loop containing nucleoside triphosphate hydrolases"/>
    <property type="match status" value="2"/>
</dbReference>
<feature type="active site" description="Phosphoserine intermediate" evidence="20">
    <location>
        <position position="497"/>
    </location>
</feature>
<dbReference type="PANTHER" id="PTHR11055:SF63">
    <property type="entry name" value="ADENYLYL-SULFATE KINASE 1, CHLOROPLASTIC"/>
    <property type="match status" value="1"/>
</dbReference>
<evidence type="ECO:0000313" key="25">
    <source>
        <dbReference type="EMBL" id="MBB4012223.1"/>
    </source>
</evidence>
<evidence type="ECO:0000259" key="24">
    <source>
        <dbReference type="Pfam" id="PF22594"/>
    </source>
</evidence>
<evidence type="ECO:0000256" key="19">
    <source>
        <dbReference type="ARBA" id="ARBA00049370"/>
    </source>
</evidence>
<keyword evidence="11 20" id="KW-0547">Nucleotide-binding</keyword>
<keyword evidence="20" id="KW-0597">Phosphoprotein</keyword>
<evidence type="ECO:0000256" key="18">
    <source>
        <dbReference type="ARBA" id="ARBA00031464"/>
    </source>
</evidence>
<name>A0A840BHW1_9RHOO</name>
<protein>
    <recommendedName>
        <fullName evidence="9 20">Adenylyl-sulfate kinase</fullName>
        <ecNumber evidence="8 20">2.7.1.25</ecNumber>
    </recommendedName>
    <alternativeName>
        <fullName evidence="17 20">APS kinase</fullName>
    </alternativeName>
    <alternativeName>
        <fullName evidence="18 20">ATP adenosine-5'-phosphosulfate 3'-phosphotransferase</fullName>
    </alternativeName>
    <alternativeName>
        <fullName evidence="16 20">Adenosine-5'-phosphosulfate kinase</fullName>
    </alternativeName>
</protein>
<evidence type="ECO:0000313" key="26">
    <source>
        <dbReference type="Proteomes" id="UP000561045"/>
    </source>
</evidence>
<dbReference type="GO" id="GO:0005524">
    <property type="term" value="F:ATP binding"/>
    <property type="evidence" value="ECO:0007669"/>
    <property type="project" value="UniProtKB-UniRule"/>
</dbReference>
<dbReference type="InterPro" id="IPR009001">
    <property type="entry name" value="Transl_elong_EF1A/Init_IF2_C"/>
</dbReference>
<dbReference type="Gene3D" id="2.40.30.10">
    <property type="entry name" value="Translation factors"/>
    <property type="match status" value="2"/>
</dbReference>
<comment type="similarity">
    <text evidence="5">In the C-terminal section; belongs to the APS kinase family.</text>
</comment>
<dbReference type="HAMAP" id="MF_00065">
    <property type="entry name" value="Adenylyl_sulf_kinase"/>
    <property type="match status" value="1"/>
</dbReference>
<keyword evidence="12 20" id="KW-0418">Kinase</keyword>
<dbReference type="Gene3D" id="3.40.50.300">
    <property type="entry name" value="P-loop containing nucleotide triphosphate hydrolases"/>
    <property type="match status" value="2"/>
</dbReference>
<keyword evidence="10 20" id="KW-0808">Transferase</keyword>
<dbReference type="SUPFAM" id="SSF50447">
    <property type="entry name" value="Translation proteins"/>
    <property type="match status" value="1"/>
</dbReference>
<dbReference type="Pfam" id="PF22594">
    <property type="entry name" value="GTP-eEF1A_C"/>
    <property type="match status" value="1"/>
</dbReference>
<keyword evidence="26" id="KW-1185">Reference proteome</keyword>
<comment type="caution">
    <text evidence="25">The sequence shown here is derived from an EMBL/GenBank/DDBJ whole genome shotgun (WGS) entry which is preliminary data.</text>
</comment>
<feature type="region of interest" description="Disordered" evidence="21">
    <location>
        <begin position="14"/>
        <end position="48"/>
    </location>
</feature>
<comment type="function">
    <text evidence="3 20">Catalyzes the synthesis of activated sulfate.</text>
</comment>
<dbReference type="InterPro" id="IPR059117">
    <property type="entry name" value="APS_kinase_dom"/>
</dbReference>
<dbReference type="InterPro" id="IPR000795">
    <property type="entry name" value="T_Tr_GTP-bd_dom"/>
</dbReference>
<gene>
    <name evidence="20" type="primary">cysC</name>
    <name evidence="25" type="ORF">GGR36_001531</name>
</gene>
<dbReference type="AlphaFoldDB" id="A0A840BHW1"/>
<dbReference type="Pfam" id="PF01583">
    <property type="entry name" value="APS_kinase"/>
    <property type="match status" value="1"/>
</dbReference>
<dbReference type="NCBIfam" id="TIGR00455">
    <property type="entry name" value="apsK"/>
    <property type="match status" value="1"/>
</dbReference>
<organism evidence="25 26">
    <name type="scientific">Niveibacterium umoris</name>
    <dbReference type="NCBI Taxonomy" id="1193620"/>
    <lineage>
        <taxon>Bacteria</taxon>
        <taxon>Pseudomonadati</taxon>
        <taxon>Pseudomonadota</taxon>
        <taxon>Betaproteobacteria</taxon>
        <taxon>Rhodocyclales</taxon>
        <taxon>Rhodocyclaceae</taxon>
        <taxon>Niveibacterium</taxon>
    </lineage>
</organism>
<dbReference type="GO" id="GO:0000103">
    <property type="term" value="P:sulfate assimilation"/>
    <property type="evidence" value="ECO:0007669"/>
    <property type="project" value="UniProtKB-UniRule"/>
</dbReference>
<dbReference type="EMBL" id="JACIET010000001">
    <property type="protein sequence ID" value="MBB4012223.1"/>
    <property type="molecule type" value="Genomic_DNA"/>
</dbReference>
<keyword evidence="25" id="KW-0548">Nucleotidyltransferase</keyword>
<keyword evidence="13 20" id="KW-0067">ATP-binding</keyword>
<evidence type="ECO:0000256" key="21">
    <source>
        <dbReference type="SAM" id="MobiDB-lite"/>
    </source>
</evidence>
<dbReference type="CDD" id="cd04095">
    <property type="entry name" value="CysN_NoDQ_III"/>
    <property type="match status" value="1"/>
</dbReference>
<evidence type="ECO:0000256" key="8">
    <source>
        <dbReference type="ARBA" id="ARBA00012121"/>
    </source>
</evidence>
<dbReference type="Pfam" id="PF00009">
    <property type="entry name" value="GTP_EFTU"/>
    <property type="match status" value="1"/>
</dbReference>
<accession>A0A840BHW1</accession>
<evidence type="ECO:0000259" key="23">
    <source>
        <dbReference type="Pfam" id="PF01583"/>
    </source>
</evidence>
<evidence type="ECO:0000256" key="17">
    <source>
        <dbReference type="ARBA" id="ARBA00031393"/>
    </source>
</evidence>
<dbReference type="UniPathway" id="UPA00140">
    <property type="reaction ID" value="UER00205"/>
</dbReference>
<proteinExistence type="inferred from homology"/>
<dbReference type="CDD" id="cd02027">
    <property type="entry name" value="APSK"/>
    <property type="match status" value="1"/>
</dbReference>
<dbReference type="InterPro" id="IPR002891">
    <property type="entry name" value="APS"/>
</dbReference>
<dbReference type="InterPro" id="IPR044139">
    <property type="entry name" value="CysN_NoDQ_III"/>
</dbReference>
<dbReference type="GO" id="GO:0003924">
    <property type="term" value="F:GTPase activity"/>
    <property type="evidence" value="ECO:0007669"/>
    <property type="project" value="InterPro"/>
</dbReference>
<dbReference type="GO" id="GO:0004020">
    <property type="term" value="F:adenylylsulfate kinase activity"/>
    <property type="evidence" value="ECO:0007669"/>
    <property type="project" value="UniProtKB-UniRule"/>
</dbReference>
<dbReference type="InterPro" id="IPR027417">
    <property type="entry name" value="P-loop_NTPase"/>
</dbReference>
<evidence type="ECO:0000256" key="10">
    <source>
        <dbReference type="ARBA" id="ARBA00022679"/>
    </source>
</evidence>
<evidence type="ECO:0000256" key="2">
    <source>
        <dbReference type="ARBA" id="ARBA00002357"/>
    </source>
</evidence>
<evidence type="ECO:0000256" key="14">
    <source>
        <dbReference type="ARBA" id="ARBA00023134"/>
    </source>
</evidence>
<comment type="similarity">
    <text evidence="7">In the N-terminal section; belongs to the TRAFAC class translation factor GTPase superfamily. Classic translation factor GTPase family. CysN/NodQ subfamily.</text>
</comment>
<evidence type="ECO:0000259" key="22">
    <source>
        <dbReference type="Pfam" id="PF00009"/>
    </source>
</evidence>
<feature type="domain" description="GTP-eEF1A C-terminal" evidence="24">
    <location>
        <begin position="288"/>
        <end position="386"/>
    </location>
</feature>
<dbReference type="PANTHER" id="PTHR11055">
    <property type="entry name" value="BIFUNCTIONAL 3'-PHOSPHOADENOSINE 5'-PHOSPHOSULFATE SYNTHASE"/>
    <property type="match status" value="1"/>
</dbReference>
<evidence type="ECO:0000256" key="9">
    <source>
        <dbReference type="ARBA" id="ARBA00018163"/>
    </source>
</evidence>
<keyword evidence="15" id="KW-0511">Multifunctional enzyme</keyword>
<comment type="catalytic activity">
    <reaction evidence="1 20">
        <text>adenosine 5'-phosphosulfate + ATP = 3'-phosphoadenylyl sulfate + ADP + H(+)</text>
        <dbReference type="Rhea" id="RHEA:24152"/>
        <dbReference type="ChEBI" id="CHEBI:15378"/>
        <dbReference type="ChEBI" id="CHEBI:30616"/>
        <dbReference type="ChEBI" id="CHEBI:58243"/>
        <dbReference type="ChEBI" id="CHEBI:58339"/>
        <dbReference type="ChEBI" id="CHEBI:456216"/>
        <dbReference type="EC" id="2.7.1.25"/>
    </reaction>
</comment>
<evidence type="ECO:0000256" key="15">
    <source>
        <dbReference type="ARBA" id="ARBA00023268"/>
    </source>
</evidence>
<dbReference type="SUPFAM" id="SSF50465">
    <property type="entry name" value="EF-Tu/eEF-1alpha/eIF2-gamma C-terminal domain"/>
    <property type="match status" value="1"/>
</dbReference>
<comment type="pathway">
    <text evidence="4 20">Sulfur metabolism; hydrogen sulfide biosynthesis; sulfite from sulfate: step 2/3.</text>
</comment>